<gene>
    <name evidence="3" type="ORF">TrLO_g723</name>
</gene>
<keyword evidence="2" id="KW-0732">Signal</keyword>
<keyword evidence="1" id="KW-1133">Transmembrane helix</keyword>
<protein>
    <submittedName>
        <fullName evidence="3">Uncharacterized protein</fullName>
    </submittedName>
</protein>
<evidence type="ECO:0000256" key="2">
    <source>
        <dbReference type="SAM" id="SignalP"/>
    </source>
</evidence>
<feature type="chain" id="PRO_5040781478" evidence="2">
    <location>
        <begin position="23"/>
        <end position="256"/>
    </location>
</feature>
<keyword evidence="4" id="KW-1185">Reference proteome</keyword>
<accession>A0A9W7KZ00</accession>
<organism evidence="3 4">
    <name type="scientific">Triparma laevis f. longispina</name>
    <dbReference type="NCBI Taxonomy" id="1714387"/>
    <lineage>
        <taxon>Eukaryota</taxon>
        <taxon>Sar</taxon>
        <taxon>Stramenopiles</taxon>
        <taxon>Ochrophyta</taxon>
        <taxon>Bolidophyceae</taxon>
        <taxon>Parmales</taxon>
        <taxon>Triparmaceae</taxon>
        <taxon>Triparma</taxon>
    </lineage>
</organism>
<proteinExistence type="predicted"/>
<feature type="transmembrane region" description="Helical" evidence="1">
    <location>
        <begin position="42"/>
        <end position="62"/>
    </location>
</feature>
<dbReference type="Proteomes" id="UP001165122">
    <property type="component" value="Unassembled WGS sequence"/>
</dbReference>
<keyword evidence="1" id="KW-0812">Transmembrane</keyword>
<keyword evidence="1" id="KW-0472">Membrane</keyword>
<sequence>MPSSSPLLPLLLVLLYLPPSLASITMCGQDYDSVGCGRINNVQFGFIVAIPLIIPVLVFYAVRYKDFSLPGHPSNISVSMSLSDRNVNFRRRSQPSALPQPGAVELASLYTPSSTAADFTLTLHHNGTRRVLHCDSLPPHDGTLISFSLTSLAPRLAVFRSNASNHWELVVNNRPSGLFLSCFGGAPSEGALLCLREESEACNFSFGVARGETLGPVTLPGGYNVKCDGGSGNDKLFAQVGEGEADVFKFKRDEVA</sequence>
<feature type="signal peptide" evidence="2">
    <location>
        <begin position="1"/>
        <end position="22"/>
    </location>
</feature>
<evidence type="ECO:0000313" key="3">
    <source>
        <dbReference type="EMBL" id="GMI16564.1"/>
    </source>
</evidence>
<dbReference type="EMBL" id="BRXW01000255">
    <property type="protein sequence ID" value="GMI16564.1"/>
    <property type="molecule type" value="Genomic_DNA"/>
</dbReference>
<dbReference type="OrthoDB" id="10415080at2759"/>
<evidence type="ECO:0000256" key="1">
    <source>
        <dbReference type="SAM" id="Phobius"/>
    </source>
</evidence>
<evidence type="ECO:0000313" key="4">
    <source>
        <dbReference type="Proteomes" id="UP001165122"/>
    </source>
</evidence>
<name>A0A9W7KZ00_9STRA</name>
<comment type="caution">
    <text evidence="3">The sequence shown here is derived from an EMBL/GenBank/DDBJ whole genome shotgun (WGS) entry which is preliminary data.</text>
</comment>
<dbReference type="AlphaFoldDB" id="A0A9W7KZ00"/>
<reference evidence="4" key="1">
    <citation type="journal article" date="2023" name="Commun. Biol.">
        <title>Genome analysis of Parmales, the sister group of diatoms, reveals the evolutionary specialization of diatoms from phago-mixotrophs to photoautotrophs.</title>
        <authorList>
            <person name="Ban H."/>
            <person name="Sato S."/>
            <person name="Yoshikawa S."/>
            <person name="Yamada K."/>
            <person name="Nakamura Y."/>
            <person name="Ichinomiya M."/>
            <person name="Sato N."/>
            <person name="Blanc-Mathieu R."/>
            <person name="Endo H."/>
            <person name="Kuwata A."/>
            <person name="Ogata H."/>
        </authorList>
    </citation>
    <scope>NUCLEOTIDE SEQUENCE [LARGE SCALE GENOMIC DNA]</scope>
    <source>
        <strain evidence="4">NIES 3700</strain>
    </source>
</reference>